<evidence type="ECO:0000256" key="1">
    <source>
        <dbReference type="ARBA" id="ARBA00022448"/>
    </source>
</evidence>
<dbReference type="InterPro" id="IPR003439">
    <property type="entry name" value="ABC_transporter-like_ATP-bd"/>
</dbReference>
<dbReference type="EMBL" id="JADSJP010000021">
    <property type="protein sequence ID" value="MBG2880214.1"/>
    <property type="molecule type" value="Genomic_DNA"/>
</dbReference>
<dbReference type="NCBIfam" id="TIGR01727">
    <property type="entry name" value="oligo_HPY"/>
    <property type="match status" value="1"/>
</dbReference>
<dbReference type="SMART" id="SM00382">
    <property type="entry name" value="AAA"/>
    <property type="match status" value="1"/>
</dbReference>
<dbReference type="PROSITE" id="PS50893">
    <property type="entry name" value="ABC_TRANSPORTER_2"/>
    <property type="match status" value="1"/>
</dbReference>
<evidence type="ECO:0000313" key="6">
    <source>
        <dbReference type="Proteomes" id="UP000614721"/>
    </source>
</evidence>
<feature type="domain" description="ABC transporter" evidence="4">
    <location>
        <begin position="4"/>
        <end position="247"/>
    </location>
</feature>
<organism evidence="5 6">
    <name type="scientific">Proteus alimentorum</name>
    <dbReference type="NCBI Taxonomy" id="1973495"/>
    <lineage>
        <taxon>Bacteria</taxon>
        <taxon>Pseudomonadati</taxon>
        <taxon>Pseudomonadota</taxon>
        <taxon>Gammaproteobacteria</taxon>
        <taxon>Enterobacterales</taxon>
        <taxon>Morganellaceae</taxon>
        <taxon>Proteus</taxon>
    </lineage>
</organism>
<dbReference type="InterPro" id="IPR017871">
    <property type="entry name" value="ABC_transporter-like_CS"/>
</dbReference>
<dbReference type="RefSeq" id="WP_196568780.1">
    <property type="nucleotide sequence ID" value="NZ_JADRYY010000048.1"/>
</dbReference>
<dbReference type="InterPro" id="IPR027417">
    <property type="entry name" value="P-loop_NTPase"/>
</dbReference>
<evidence type="ECO:0000313" key="5">
    <source>
        <dbReference type="EMBL" id="MBG2880214.1"/>
    </source>
</evidence>
<proteinExistence type="predicted"/>
<evidence type="ECO:0000256" key="2">
    <source>
        <dbReference type="ARBA" id="ARBA00022741"/>
    </source>
</evidence>
<keyword evidence="3 5" id="KW-0067">ATP-binding</keyword>
<dbReference type="Pfam" id="PF08352">
    <property type="entry name" value="oligo_HPY"/>
    <property type="match status" value="1"/>
</dbReference>
<comment type="caution">
    <text evidence="5">The sequence shown here is derived from an EMBL/GenBank/DDBJ whole genome shotgun (WGS) entry which is preliminary data.</text>
</comment>
<dbReference type="Gene3D" id="3.40.50.300">
    <property type="entry name" value="P-loop containing nucleotide triphosphate hydrolases"/>
    <property type="match status" value="1"/>
</dbReference>
<keyword evidence="6" id="KW-1185">Reference proteome</keyword>
<evidence type="ECO:0000259" key="4">
    <source>
        <dbReference type="PROSITE" id="PS50893"/>
    </source>
</evidence>
<dbReference type="InterPro" id="IPR013563">
    <property type="entry name" value="Oligopep_ABC_C"/>
</dbReference>
<dbReference type="PROSITE" id="PS00211">
    <property type="entry name" value="ABC_TRANSPORTER_1"/>
    <property type="match status" value="1"/>
</dbReference>
<dbReference type="InterPro" id="IPR003593">
    <property type="entry name" value="AAA+_ATPase"/>
</dbReference>
<dbReference type="InterPro" id="IPR050319">
    <property type="entry name" value="ABC_transp_ATP-bind"/>
</dbReference>
<name>A0ABS0IW18_9GAMM</name>
<accession>A0ABS0IW18</accession>
<dbReference type="Proteomes" id="UP000614721">
    <property type="component" value="Unassembled WGS sequence"/>
</dbReference>
<dbReference type="Pfam" id="PF00005">
    <property type="entry name" value="ABC_tran"/>
    <property type="match status" value="1"/>
</dbReference>
<keyword evidence="2" id="KW-0547">Nucleotide-binding</keyword>
<dbReference type="GO" id="GO:0005524">
    <property type="term" value="F:ATP binding"/>
    <property type="evidence" value="ECO:0007669"/>
    <property type="project" value="UniProtKB-KW"/>
</dbReference>
<keyword evidence="1" id="KW-0813">Transport</keyword>
<dbReference type="PANTHER" id="PTHR43776">
    <property type="entry name" value="TRANSPORT ATP-BINDING PROTEIN"/>
    <property type="match status" value="1"/>
</dbReference>
<evidence type="ECO:0000256" key="3">
    <source>
        <dbReference type="ARBA" id="ARBA00022840"/>
    </source>
</evidence>
<gene>
    <name evidence="5" type="ORF">I4902_13170</name>
</gene>
<protein>
    <submittedName>
        <fullName evidence="5">ABC transporter ATP-binding protein</fullName>
    </submittedName>
</protein>
<sequence>MPLIEVKNLSKYYKKNGVTTCAVANASFCIYQGETLGVVGESGCGKTTLGKLLLKLEQCDKGVITFSKQEITHFSFKQMRQIRQNMQMIFQASADAFNPYFTVEQIIAEPLINYKHLTRQARQQLISKTLELVGLDSSFLSRYSDALSGGQKQRVGIARALVLEPEFVVCDEIVSSIDFALKQQILTLINTLKKTLQLTYLFISHDISAVNFVSDRIIVMYLGHIVEVIPKMDNRVQHPYSQTLLSAVLPTHPTQRTPFKQQIYTDVPKTLTGCPYYHRCVNRQDICKQQTPSLIEIASDHWVACHQIMNE</sequence>
<dbReference type="CDD" id="cd03257">
    <property type="entry name" value="ABC_NikE_OppD_transporters"/>
    <property type="match status" value="1"/>
</dbReference>
<reference evidence="5 6" key="1">
    <citation type="submission" date="2020-11" db="EMBL/GenBank/DDBJ databases">
        <title>Enhanced detection system for hospital associated transmission using whole genome sequencing surveillance.</title>
        <authorList>
            <person name="Harrison L.H."/>
            <person name="Van Tyne D."/>
            <person name="Marsh J.W."/>
            <person name="Griffith M.P."/>
            <person name="Snyder D.J."/>
            <person name="Cooper V.S."/>
            <person name="Mustapha M."/>
        </authorList>
    </citation>
    <scope>NUCLEOTIDE SEQUENCE [LARGE SCALE GENOMIC DNA]</scope>
    <source>
        <strain evidence="5 6">PR00075</strain>
    </source>
</reference>
<dbReference type="SUPFAM" id="SSF52540">
    <property type="entry name" value="P-loop containing nucleoside triphosphate hydrolases"/>
    <property type="match status" value="1"/>
</dbReference>